<dbReference type="EMBL" id="JBHLXD010000065">
    <property type="protein sequence ID" value="MFC0210601.1"/>
    <property type="molecule type" value="Genomic_DNA"/>
</dbReference>
<protein>
    <submittedName>
        <fullName evidence="1">Toprim domain-containing protein</fullName>
    </submittedName>
</protein>
<dbReference type="Pfam" id="PF13155">
    <property type="entry name" value="Toprim_2"/>
    <property type="match status" value="1"/>
</dbReference>
<accession>A0ABV6DD87</accession>
<organism evidence="1 2">
    <name type="scientific">Chelativorans intermedius</name>
    <dbReference type="NCBI Taxonomy" id="515947"/>
    <lineage>
        <taxon>Bacteria</taxon>
        <taxon>Pseudomonadati</taxon>
        <taxon>Pseudomonadota</taxon>
        <taxon>Alphaproteobacteria</taxon>
        <taxon>Hyphomicrobiales</taxon>
        <taxon>Phyllobacteriaceae</taxon>
        <taxon>Chelativorans</taxon>
    </lineage>
</organism>
<dbReference type="Proteomes" id="UP001589755">
    <property type="component" value="Unassembled WGS sequence"/>
</dbReference>
<comment type="caution">
    <text evidence="1">The sequence shown here is derived from an EMBL/GenBank/DDBJ whole genome shotgun (WGS) entry which is preliminary data.</text>
</comment>
<reference evidence="1 2" key="1">
    <citation type="submission" date="2024-09" db="EMBL/GenBank/DDBJ databases">
        <authorList>
            <person name="Sun Q."/>
            <person name="Mori K."/>
        </authorList>
    </citation>
    <scope>NUCLEOTIDE SEQUENCE [LARGE SCALE GENOMIC DNA]</scope>
    <source>
        <strain evidence="1 2">CCM 8543</strain>
    </source>
</reference>
<name>A0ABV6DD87_9HYPH</name>
<dbReference type="CDD" id="cd00188">
    <property type="entry name" value="TOPRIM"/>
    <property type="match status" value="1"/>
</dbReference>
<evidence type="ECO:0000313" key="1">
    <source>
        <dbReference type="EMBL" id="MFC0210601.1"/>
    </source>
</evidence>
<sequence>MLFCLGRPHGHRLCVTEAAIDAMSLASIETIRRDTMYVSTGGGWSPATDRAIRLLGERPDVWLVAATDANPQGEAFVSRLHELASKLAVSIR</sequence>
<evidence type="ECO:0000313" key="2">
    <source>
        <dbReference type="Proteomes" id="UP001589755"/>
    </source>
</evidence>
<gene>
    <name evidence="1" type="ORF">ACFFJ2_19625</name>
</gene>
<keyword evidence="2" id="KW-1185">Reference proteome</keyword>
<dbReference type="RefSeq" id="WP_378074771.1">
    <property type="nucleotide sequence ID" value="NZ_JAODNW010000045.1"/>
</dbReference>
<proteinExistence type="predicted"/>